<protein>
    <submittedName>
        <fullName evidence="3">Isochorismatase family protein</fullName>
    </submittedName>
</protein>
<dbReference type="SUPFAM" id="SSF52499">
    <property type="entry name" value="Isochorismatase-like hydrolases"/>
    <property type="match status" value="1"/>
</dbReference>
<accession>A0ABW1AFB8</accession>
<dbReference type="Pfam" id="PF00857">
    <property type="entry name" value="Isochorismatase"/>
    <property type="match status" value="1"/>
</dbReference>
<evidence type="ECO:0000259" key="2">
    <source>
        <dbReference type="Pfam" id="PF00857"/>
    </source>
</evidence>
<dbReference type="PANTHER" id="PTHR43540:SF1">
    <property type="entry name" value="ISOCHORISMATASE HYDROLASE"/>
    <property type="match status" value="1"/>
</dbReference>
<keyword evidence="1" id="KW-0378">Hydrolase</keyword>
<dbReference type="Proteomes" id="UP001596074">
    <property type="component" value="Unassembled WGS sequence"/>
</dbReference>
<dbReference type="PANTHER" id="PTHR43540">
    <property type="entry name" value="PEROXYUREIDOACRYLATE/UREIDOACRYLATE AMIDOHYDROLASE-RELATED"/>
    <property type="match status" value="1"/>
</dbReference>
<sequence>MNVPAGDPSAGSGGRSLAEDYQDAGFGAELGMGARPALLIVDLVRAYLDRDCPLYAGPHIEPVVERVAALAGDARRHGHPVVFTYVSYRKDGADGGLFRRKVPALRFFEEGSPFAAPPPELAPEPGDLVVTKHYPSAFFGTSLASTLTSLGVDGAVVTGVSTSGCVRATALDALCHGFRPAVVTDAVADRDPAPHRAALFDLGAKYADLRTAADVRRAWGRSRACAGGDAA</sequence>
<dbReference type="PRINTS" id="PR01398">
    <property type="entry name" value="ISCHRISMTASE"/>
</dbReference>
<dbReference type="InterPro" id="IPR036380">
    <property type="entry name" value="Isochorismatase-like_sf"/>
</dbReference>
<evidence type="ECO:0000313" key="4">
    <source>
        <dbReference type="Proteomes" id="UP001596074"/>
    </source>
</evidence>
<dbReference type="RefSeq" id="WP_378290017.1">
    <property type="nucleotide sequence ID" value="NZ_JBHSON010000106.1"/>
</dbReference>
<gene>
    <name evidence="3" type="ORF">ACFPZN_47035</name>
</gene>
<organism evidence="3 4">
    <name type="scientific">Actinomadura rugatobispora</name>
    <dbReference type="NCBI Taxonomy" id="1994"/>
    <lineage>
        <taxon>Bacteria</taxon>
        <taxon>Bacillati</taxon>
        <taxon>Actinomycetota</taxon>
        <taxon>Actinomycetes</taxon>
        <taxon>Streptosporangiales</taxon>
        <taxon>Thermomonosporaceae</taxon>
        <taxon>Actinomadura</taxon>
    </lineage>
</organism>
<dbReference type="Gene3D" id="3.40.50.850">
    <property type="entry name" value="Isochorismatase-like"/>
    <property type="match status" value="1"/>
</dbReference>
<name>A0ABW1AFB8_9ACTN</name>
<dbReference type="InterPro" id="IPR050272">
    <property type="entry name" value="Isochorismatase-like_hydrls"/>
</dbReference>
<dbReference type="EMBL" id="JBHSON010000106">
    <property type="protein sequence ID" value="MFC5753219.1"/>
    <property type="molecule type" value="Genomic_DNA"/>
</dbReference>
<keyword evidence="4" id="KW-1185">Reference proteome</keyword>
<reference evidence="4" key="1">
    <citation type="journal article" date="2019" name="Int. J. Syst. Evol. Microbiol.">
        <title>The Global Catalogue of Microorganisms (GCM) 10K type strain sequencing project: providing services to taxonomists for standard genome sequencing and annotation.</title>
        <authorList>
            <consortium name="The Broad Institute Genomics Platform"/>
            <consortium name="The Broad Institute Genome Sequencing Center for Infectious Disease"/>
            <person name="Wu L."/>
            <person name="Ma J."/>
        </authorList>
    </citation>
    <scope>NUCLEOTIDE SEQUENCE [LARGE SCALE GENOMIC DNA]</scope>
    <source>
        <strain evidence="4">KCTC 42087</strain>
    </source>
</reference>
<evidence type="ECO:0000313" key="3">
    <source>
        <dbReference type="EMBL" id="MFC5753219.1"/>
    </source>
</evidence>
<evidence type="ECO:0000256" key="1">
    <source>
        <dbReference type="ARBA" id="ARBA00022801"/>
    </source>
</evidence>
<dbReference type="InterPro" id="IPR000868">
    <property type="entry name" value="Isochorismatase-like_dom"/>
</dbReference>
<comment type="caution">
    <text evidence="3">The sequence shown here is derived from an EMBL/GenBank/DDBJ whole genome shotgun (WGS) entry which is preliminary data.</text>
</comment>
<proteinExistence type="predicted"/>
<feature type="domain" description="Isochorismatase-like" evidence="2">
    <location>
        <begin position="37"/>
        <end position="213"/>
    </location>
</feature>
<dbReference type="InterPro" id="IPR016291">
    <property type="entry name" value="Isochorismatase"/>
</dbReference>